<gene>
    <name evidence="1" type="ORF">NCTC4191_00914</name>
</gene>
<reference evidence="1 2" key="1">
    <citation type="submission" date="2018-06" db="EMBL/GenBank/DDBJ databases">
        <authorList>
            <consortium name="Pathogen Informatics"/>
            <person name="Doyle S."/>
        </authorList>
    </citation>
    <scope>NUCLEOTIDE SEQUENCE [LARGE SCALE GENOMIC DNA]</scope>
    <source>
        <strain evidence="1 2">NCTC4191</strain>
    </source>
</reference>
<dbReference type="EMBL" id="UFRN01000002">
    <property type="protein sequence ID" value="SUT92700.1"/>
    <property type="molecule type" value="Genomic_DNA"/>
</dbReference>
<evidence type="ECO:0000313" key="1">
    <source>
        <dbReference type="EMBL" id="SUT92700.1"/>
    </source>
</evidence>
<dbReference type="RefSeq" id="WP_115590394.1">
    <property type="nucleotide sequence ID" value="NZ_UFRN01000002.1"/>
</dbReference>
<dbReference type="Proteomes" id="UP000254253">
    <property type="component" value="Unassembled WGS sequence"/>
</dbReference>
<dbReference type="AlphaFoldDB" id="A0A380TVN5"/>
<name>A0A380TVN5_ACTLI</name>
<accession>A0A380TVN5</accession>
<proteinExistence type="predicted"/>
<organism evidence="1 2">
    <name type="scientific">Actinobacillus lignieresii</name>
    <dbReference type="NCBI Taxonomy" id="720"/>
    <lineage>
        <taxon>Bacteria</taxon>
        <taxon>Pseudomonadati</taxon>
        <taxon>Pseudomonadota</taxon>
        <taxon>Gammaproteobacteria</taxon>
        <taxon>Pasteurellales</taxon>
        <taxon>Pasteurellaceae</taxon>
        <taxon>Actinobacillus</taxon>
    </lineage>
</organism>
<protein>
    <submittedName>
        <fullName evidence="1">Uncharacterized protein</fullName>
    </submittedName>
</protein>
<evidence type="ECO:0000313" key="2">
    <source>
        <dbReference type="Proteomes" id="UP000254253"/>
    </source>
</evidence>
<sequence>MRNNQTTTSHSFNLDNEKTLAGKFDTFGNMLNCYKTFQDIVITVEANNLDENWISLSEVAEVYSVYGEFVEKQFWQLYEAIQNDKGIERGKNA</sequence>
<keyword evidence="2" id="KW-1185">Reference proteome</keyword>